<feature type="transmembrane region" description="Helical" evidence="1">
    <location>
        <begin position="93"/>
        <end position="115"/>
    </location>
</feature>
<dbReference type="VEuPathDB" id="FungiDB:ASPSYDRAFT_50227"/>
<proteinExistence type="predicted"/>
<sequence>MISPIPSWFWLFLDYNNSNFPTLVRTICVTRGLRSIVTPGSQYYEFGVPREGSDDPLAREGPVSPFMYVRGIREIGYGVSMEIVGRLHDPRGVTWMLAVGAAMSVGDAVVVAVFGRGKYSMVLYHLLVALYFGAMAYLRSQSSSVC</sequence>
<keyword evidence="1" id="KW-0472">Membrane</keyword>
<dbReference type="RefSeq" id="XP_040698005.1">
    <property type="nucleotide sequence ID" value="XM_040848022.1"/>
</dbReference>
<dbReference type="Proteomes" id="UP000184356">
    <property type="component" value="Unassembled WGS sequence"/>
</dbReference>
<dbReference type="OrthoDB" id="5070419at2759"/>
<gene>
    <name evidence="2" type="ORF">ASPSYDRAFT_50227</name>
</gene>
<feature type="transmembrane region" description="Helical" evidence="1">
    <location>
        <begin position="121"/>
        <end position="138"/>
    </location>
</feature>
<evidence type="ECO:0000313" key="2">
    <source>
        <dbReference type="EMBL" id="OJJ54199.1"/>
    </source>
</evidence>
<organism evidence="2 3">
    <name type="scientific">Aspergillus sydowii CBS 593.65</name>
    <dbReference type="NCBI Taxonomy" id="1036612"/>
    <lineage>
        <taxon>Eukaryota</taxon>
        <taxon>Fungi</taxon>
        <taxon>Dikarya</taxon>
        <taxon>Ascomycota</taxon>
        <taxon>Pezizomycotina</taxon>
        <taxon>Eurotiomycetes</taxon>
        <taxon>Eurotiomycetidae</taxon>
        <taxon>Eurotiales</taxon>
        <taxon>Aspergillaceae</taxon>
        <taxon>Aspergillus</taxon>
        <taxon>Aspergillus subgen. Nidulantes</taxon>
    </lineage>
</organism>
<dbReference type="GeneID" id="63764095"/>
<dbReference type="InterPro" id="IPR025363">
    <property type="entry name" value="DUF4267"/>
</dbReference>
<keyword evidence="1" id="KW-0812">Transmembrane</keyword>
<accession>A0A1L9T463</accession>
<name>A0A1L9T463_9EURO</name>
<evidence type="ECO:0000313" key="3">
    <source>
        <dbReference type="Proteomes" id="UP000184356"/>
    </source>
</evidence>
<keyword evidence="3" id="KW-1185">Reference proteome</keyword>
<protein>
    <submittedName>
        <fullName evidence="2">Uncharacterized protein</fullName>
    </submittedName>
</protein>
<dbReference type="EMBL" id="KV878595">
    <property type="protein sequence ID" value="OJJ54199.1"/>
    <property type="molecule type" value="Genomic_DNA"/>
</dbReference>
<dbReference type="Pfam" id="PF14087">
    <property type="entry name" value="DUF4267"/>
    <property type="match status" value="1"/>
</dbReference>
<dbReference type="AlphaFoldDB" id="A0A1L9T463"/>
<reference evidence="3" key="1">
    <citation type="journal article" date="2017" name="Genome Biol.">
        <title>Comparative genomics reveals high biological diversity and specific adaptations in the industrially and medically important fungal genus Aspergillus.</title>
        <authorList>
            <person name="de Vries R.P."/>
            <person name="Riley R."/>
            <person name="Wiebenga A."/>
            <person name="Aguilar-Osorio G."/>
            <person name="Amillis S."/>
            <person name="Uchima C.A."/>
            <person name="Anderluh G."/>
            <person name="Asadollahi M."/>
            <person name="Askin M."/>
            <person name="Barry K."/>
            <person name="Battaglia E."/>
            <person name="Bayram O."/>
            <person name="Benocci T."/>
            <person name="Braus-Stromeyer S.A."/>
            <person name="Caldana C."/>
            <person name="Canovas D."/>
            <person name="Cerqueira G.C."/>
            <person name="Chen F."/>
            <person name="Chen W."/>
            <person name="Choi C."/>
            <person name="Clum A."/>
            <person name="Dos Santos R.A."/>
            <person name="Damasio A.R."/>
            <person name="Diallinas G."/>
            <person name="Emri T."/>
            <person name="Fekete E."/>
            <person name="Flipphi M."/>
            <person name="Freyberg S."/>
            <person name="Gallo A."/>
            <person name="Gournas C."/>
            <person name="Habgood R."/>
            <person name="Hainaut M."/>
            <person name="Harispe M.L."/>
            <person name="Henrissat B."/>
            <person name="Hilden K.S."/>
            <person name="Hope R."/>
            <person name="Hossain A."/>
            <person name="Karabika E."/>
            <person name="Karaffa L."/>
            <person name="Karanyi Z."/>
            <person name="Krasevec N."/>
            <person name="Kuo A."/>
            <person name="Kusch H."/>
            <person name="LaButti K."/>
            <person name="Lagendijk E.L."/>
            <person name="Lapidus A."/>
            <person name="Levasseur A."/>
            <person name="Lindquist E."/>
            <person name="Lipzen A."/>
            <person name="Logrieco A.F."/>
            <person name="MacCabe A."/>
            <person name="Maekelae M.R."/>
            <person name="Malavazi I."/>
            <person name="Melin P."/>
            <person name="Meyer V."/>
            <person name="Mielnichuk N."/>
            <person name="Miskei M."/>
            <person name="Molnar A.P."/>
            <person name="Mule G."/>
            <person name="Ngan C.Y."/>
            <person name="Orejas M."/>
            <person name="Orosz E."/>
            <person name="Ouedraogo J.P."/>
            <person name="Overkamp K.M."/>
            <person name="Park H.-S."/>
            <person name="Perrone G."/>
            <person name="Piumi F."/>
            <person name="Punt P.J."/>
            <person name="Ram A.F."/>
            <person name="Ramon A."/>
            <person name="Rauscher S."/>
            <person name="Record E."/>
            <person name="Riano-Pachon D.M."/>
            <person name="Robert V."/>
            <person name="Roehrig J."/>
            <person name="Ruller R."/>
            <person name="Salamov A."/>
            <person name="Salih N.S."/>
            <person name="Samson R.A."/>
            <person name="Sandor E."/>
            <person name="Sanguinetti M."/>
            <person name="Schuetze T."/>
            <person name="Sepcic K."/>
            <person name="Shelest E."/>
            <person name="Sherlock G."/>
            <person name="Sophianopoulou V."/>
            <person name="Squina F.M."/>
            <person name="Sun H."/>
            <person name="Susca A."/>
            <person name="Todd R.B."/>
            <person name="Tsang A."/>
            <person name="Unkles S.E."/>
            <person name="van de Wiele N."/>
            <person name="van Rossen-Uffink D."/>
            <person name="Oliveira J.V."/>
            <person name="Vesth T.C."/>
            <person name="Visser J."/>
            <person name="Yu J.-H."/>
            <person name="Zhou M."/>
            <person name="Andersen M.R."/>
            <person name="Archer D.B."/>
            <person name="Baker S.E."/>
            <person name="Benoit I."/>
            <person name="Brakhage A.A."/>
            <person name="Braus G.H."/>
            <person name="Fischer R."/>
            <person name="Frisvad J.C."/>
            <person name="Goldman G.H."/>
            <person name="Houbraken J."/>
            <person name="Oakley B."/>
            <person name="Pocsi I."/>
            <person name="Scazzocchio C."/>
            <person name="Seiboth B."/>
            <person name="vanKuyk P.A."/>
            <person name="Wortman J."/>
            <person name="Dyer P.S."/>
            <person name="Grigoriev I.V."/>
        </authorList>
    </citation>
    <scope>NUCLEOTIDE SEQUENCE [LARGE SCALE GENOMIC DNA]</scope>
    <source>
        <strain evidence="3">CBS 593.65</strain>
    </source>
</reference>
<evidence type="ECO:0000256" key="1">
    <source>
        <dbReference type="SAM" id="Phobius"/>
    </source>
</evidence>
<keyword evidence="1" id="KW-1133">Transmembrane helix</keyword>